<evidence type="ECO:0000313" key="3">
    <source>
        <dbReference type="EMBL" id="MEN5380102.1"/>
    </source>
</evidence>
<dbReference type="InterPro" id="IPR007837">
    <property type="entry name" value="DinB"/>
</dbReference>
<comment type="caution">
    <text evidence="3">The sequence shown here is derived from an EMBL/GenBank/DDBJ whole genome shotgun (WGS) entry which is preliminary data.</text>
</comment>
<reference evidence="3 4" key="1">
    <citation type="submission" date="2024-04" db="EMBL/GenBank/DDBJ databases">
        <title>WGS of bacteria from Torrens River.</title>
        <authorList>
            <person name="Wyrsch E.R."/>
            <person name="Drigo B."/>
        </authorList>
    </citation>
    <scope>NUCLEOTIDE SEQUENCE [LARGE SCALE GENOMIC DNA]</scope>
    <source>
        <strain evidence="3 4">TWI391</strain>
    </source>
</reference>
<dbReference type="Pfam" id="PF05163">
    <property type="entry name" value="DinB"/>
    <property type="match status" value="1"/>
</dbReference>
<proteinExistence type="inferred from homology"/>
<dbReference type="RefSeq" id="WP_132840115.1">
    <property type="nucleotide sequence ID" value="NZ_JBDJNQ010000014.1"/>
</dbReference>
<protein>
    <submittedName>
        <fullName evidence="3">DinB family protein</fullName>
    </submittedName>
</protein>
<sequence length="152" mass="17699">MSNPIEHLWLYNDWANKSVISIIKSQGSIIPPSCLRLMSHIVNAQIIWLSRLNGEKPYLGVWDEHSIMECEQYHNLASAGLGEKIKKHNDYDKHSIQYKNTKNDKFVNSIEEILLHTFNHGTYHRAQIATEMRKNGLEPVSTDYIVFVRKQH</sequence>
<accession>A0ABV0BZN4</accession>
<organism evidence="3 4">
    <name type="scientific">Sphingobacterium kitahiroshimense</name>
    <dbReference type="NCBI Taxonomy" id="470446"/>
    <lineage>
        <taxon>Bacteria</taxon>
        <taxon>Pseudomonadati</taxon>
        <taxon>Bacteroidota</taxon>
        <taxon>Sphingobacteriia</taxon>
        <taxon>Sphingobacteriales</taxon>
        <taxon>Sphingobacteriaceae</taxon>
        <taxon>Sphingobacterium</taxon>
    </lineage>
</organism>
<dbReference type="PANTHER" id="PTHR37302:SF3">
    <property type="entry name" value="DAMAGE-INDUCIBLE PROTEIN DINB"/>
    <property type="match status" value="1"/>
</dbReference>
<dbReference type="InterPro" id="IPR034660">
    <property type="entry name" value="DinB/YfiT-like"/>
</dbReference>
<dbReference type="SUPFAM" id="SSF109854">
    <property type="entry name" value="DinB/YfiT-like putative metalloenzymes"/>
    <property type="match status" value="1"/>
</dbReference>
<gene>
    <name evidence="3" type="ORF">ABE541_22740</name>
</gene>
<comment type="similarity">
    <text evidence="1">Belongs to the DinB family.</text>
</comment>
<dbReference type="PANTHER" id="PTHR37302">
    <property type="entry name" value="SLR1116 PROTEIN"/>
    <property type="match status" value="1"/>
</dbReference>
<dbReference type="Proteomes" id="UP001409291">
    <property type="component" value="Unassembled WGS sequence"/>
</dbReference>
<dbReference type="Gene3D" id="1.20.120.450">
    <property type="entry name" value="dinb family like domain"/>
    <property type="match status" value="1"/>
</dbReference>
<keyword evidence="4" id="KW-1185">Reference proteome</keyword>
<evidence type="ECO:0000313" key="4">
    <source>
        <dbReference type="Proteomes" id="UP001409291"/>
    </source>
</evidence>
<name>A0ABV0BZN4_9SPHI</name>
<evidence type="ECO:0000256" key="2">
    <source>
        <dbReference type="ARBA" id="ARBA00022723"/>
    </source>
</evidence>
<keyword evidence="2" id="KW-0479">Metal-binding</keyword>
<dbReference type="EMBL" id="JBDJNQ010000014">
    <property type="protein sequence ID" value="MEN5380102.1"/>
    <property type="molecule type" value="Genomic_DNA"/>
</dbReference>
<evidence type="ECO:0000256" key="1">
    <source>
        <dbReference type="ARBA" id="ARBA00008635"/>
    </source>
</evidence>